<feature type="non-terminal residue" evidence="3">
    <location>
        <position position="198"/>
    </location>
</feature>
<evidence type="ECO:0008006" key="5">
    <source>
        <dbReference type="Google" id="ProtNLM"/>
    </source>
</evidence>
<dbReference type="KEGG" id="psco:LY89DRAFT_559963"/>
<dbReference type="AlphaFoldDB" id="A0A194WV84"/>
<comment type="similarity">
    <text evidence="1">Belongs to the ice-binding protein family.</text>
</comment>
<evidence type="ECO:0000256" key="2">
    <source>
        <dbReference type="ARBA" id="ARBA00022729"/>
    </source>
</evidence>
<evidence type="ECO:0000256" key="1">
    <source>
        <dbReference type="ARBA" id="ARBA00005445"/>
    </source>
</evidence>
<gene>
    <name evidence="3" type="ORF">LY89DRAFT_559963</name>
</gene>
<dbReference type="InterPro" id="IPR021884">
    <property type="entry name" value="Ice-bd_prot"/>
</dbReference>
<reference evidence="3 4" key="1">
    <citation type="submission" date="2015-10" db="EMBL/GenBank/DDBJ databases">
        <title>Full genome of DAOMC 229536 Phialocephala scopiformis, a fungal endophyte of spruce producing the potent anti-insectan compound rugulosin.</title>
        <authorList>
            <consortium name="DOE Joint Genome Institute"/>
            <person name="Walker A.K."/>
            <person name="Frasz S.L."/>
            <person name="Seifert K.A."/>
            <person name="Miller J.D."/>
            <person name="Mondo S.J."/>
            <person name="Labutti K."/>
            <person name="Lipzen A."/>
            <person name="Dockter R."/>
            <person name="Kennedy M."/>
            <person name="Grigoriev I.V."/>
            <person name="Spatafora J.W."/>
        </authorList>
    </citation>
    <scope>NUCLEOTIDE SEQUENCE [LARGE SCALE GENOMIC DNA]</scope>
    <source>
        <strain evidence="3 4">CBS 120377</strain>
    </source>
</reference>
<dbReference type="OrthoDB" id="10264374at2759"/>
<keyword evidence="2" id="KW-0732">Signal</keyword>
<sequence>EINLESAASFGVLSQTSITNTGPTSITGDIGTAGTSIIGFPPGVYTGTEFIGGQTTNALSDATSTYNDLVGLSGGTILTGDLGGTSLPPGTYSFSTSAAITGILTLAGTGSASDAWYFQIGTSLITAAGSGVVISGGALACNVYWAVGTSATLGAGSSFSGNILAGASITMNTAAVLNGGAFALEATVTMDTNVVNVQ</sequence>
<dbReference type="STRING" id="149040.A0A194WV84"/>
<dbReference type="InParanoid" id="A0A194WV84"/>
<evidence type="ECO:0000313" key="4">
    <source>
        <dbReference type="Proteomes" id="UP000070700"/>
    </source>
</evidence>
<proteinExistence type="inferred from homology"/>
<organism evidence="3 4">
    <name type="scientific">Mollisia scopiformis</name>
    <name type="common">Conifer needle endophyte fungus</name>
    <name type="synonym">Phialocephala scopiformis</name>
    <dbReference type="NCBI Taxonomy" id="149040"/>
    <lineage>
        <taxon>Eukaryota</taxon>
        <taxon>Fungi</taxon>
        <taxon>Dikarya</taxon>
        <taxon>Ascomycota</taxon>
        <taxon>Pezizomycotina</taxon>
        <taxon>Leotiomycetes</taxon>
        <taxon>Helotiales</taxon>
        <taxon>Mollisiaceae</taxon>
        <taxon>Mollisia</taxon>
    </lineage>
</organism>
<accession>A0A194WV84</accession>
<dbReference type="RefSeq" id="XP_018065852.1">
    <property type="nucleotide sequence ID" value="XM_018208444.1"/>
</dbReference>
<dbReference type="EMBL" id="KQ947426">
    <property type="protein sequence ID" value="KUJ11497.1"/>
    <property type="molecule type" value="Genomic_DNA"/>
</dbReference>
<keyword evidence="4" id="KW-1185">Reference proteome</keyword>
<name>A0A194WV84_MOLSC</name>
<dbReference type="Pfam" id="PF11999">
    <property type="entry name" value="Ice_binding"/>
    <property type="match status" value="1"/>
</dbReference>
<protein>
    <recommendedName>
        <fullName evidence="5">Ice-binding protein</fullName>
    </recommendedName>
</protein>
<feature type="non-terminal residue" evidence="3">
    <location>
        <position position="1"/>
    </location>
</feature>
<evidence type="ECO:0000313" key="3">
    <source>
        <dbReference type="EMBL" id="KUJ11497.1"/>
    </source>
</evidence>
<dbReference type="GeneID" id="28818170"/>
<dbReference type="Proteomes" id="UP000070700">
    <property type="component" value="Unassembled WGS sequence"/>
</dbReference>